<dbReference type="PANTHER" id="PTHR23303">
    <property type="entry name" value="CARBOXYPEPTIDASE REGULATORY REGION-CONTAINING"/>
    <property type="match status" value="1"/>
</dbReference>
<dbReference type="InterPro" id="IPR033764">
    <property type="entry name" value="Sdr_B"/>
</dbReference>
<keyword evidence="5" id="KW-0812">Transmembrane</keyword>
<evidence type="ECO:0000259" key="6">
    <source>
        <dbReference type="Pfam" id="PF17210"/>
    </source>
</evidence>
<dbReference type="PANTHER" id="PTHR23303:SF15">
    <property type="entry name" value="COLOSSIN-A"/>
    <property type="match status" value="1"/>
</dbReference>
<protein>
    <submittedName>
        <fullName evidence="7">SdrD B-like domain-containing protein</fullName>
    </submittedName>
</protein>
<evidence type="ECO:0000256" key="3">
    <source>
        <dbReference type="ARBA" id="ARBA00022729"/>
    </source>
</evidence>
<feature type="transmembrane region" description="Helical" evidence="5">
    <location>
        <begin position="1180"/>
        <end position="1203"/>
    </location>
</feature>
<keyword evidence="5" id="KW-0472">Membrane</keyword>
<feature type="compositionally biased region" description="Low complexity" evidence="4">
    <location>
        <begin position="1137"/>
        <end position="1170"/>
    </location>
</feature>
<gene>
    <name evidence="7" type="ORF">ACFOZ4_24660</name>
</gene>
<dbReference type="Pfam" id="PF17210">
    <property type="entry name" value="SdrD_B"/>
    <property type="match status" value="1"/>
</dbReference>
<name>A0ABV8LRZ3_9ACTN</name>
<dbReference type="RefSeq" id="WP_253755870.1">
    <property type="nucleotide sequence ID" value="NZ_JAMZDZ010000001.1"/>
</dbReference>
<keyword evidence="3" id="KW-0732">Signal</keyword>
<evidence type="ECO:0000256" key="5">
    <source>
        <dbReference type="SAM" id="Phobius"/>
    </source>
</evidence>
<reference evidence="8" key="1">
    <citation type="journal article" date="2019" name="Int. J. Syst. Evol. Microbiol.">
        <title>The Global Catalogue of Microorganisms (GCM) 10K type strain sequencing project: providing services to taxonomists for standard genome sequencing and annotation.</title>
        <authorList>
            <consortium name="The Broad Institute Genomics Platform"/>
            <consortium name="The Broad Institute Genome Sequencing Center for Infectious Disease"/>
            <person name="Wu L."/>
            <person name="Ma J."/>
        </authorList>
    </citation>
    <scope>NUCLEOTIDE SEQUENCE [LARGE SCALE GENOMIC DNA]</scope>
    <source>
        <strain evidence="8">CGMCC 4.7289</strain>
    </source>
</reference>
<feature type="domain" description="SD-repeat containing protein B" evidence="6">
    <location>
        <begin position="920"/>
        <end position="1011"/>
    </location>
</feature>
<sequence>MGLHGANSRRPFRHKRTIALACALGLGIGGTVAFMGVAFGASGTLTSQLVLVSSGSRPFDPASGPGKDDSPIDEVVRTSDTVTYRVDLSSRGTVDEATATLAVAGPASFQTVPSLCTNRDDAISRDGKEISCDIGAQTNQTNGVEFSLKVDGDAANGAEVKTTGTVSGQGVAAVPAGESTVVVSAAPEWDLSATEAQPLITGGARDGVYGNFIAFPLAILHRGPGVRGVEALNPALSFGVDLSHLYEAEAPGTGDWQLVGCSPNGVGDPVFPSLPGTRDFGTPATIGCTRTNDTVDVVLDGLDTSMKQTPLHTYGNLPLPLETTYAFAGKLIVFIPGDDLLKFGESKQGVNFLRLRTELPRLAVKSISGALNEGDLPANNAASTELNDAAAGEIATLFGSEMANGDATMVAPGRETPLDRKGKITPGTKYTVQVVSKNLGTVAHGEPGRVCAVFDNAVQQPTGQYAAVAALADGGKEPVPGAQLSWGVGTEPVGPASGCGDEEATWYPSLDAVPGGAAEVDRARWIITEPQPVGSYYRFVLEEKISPSATDGTEVKTWGRASWAGRHGGAEERPAPDDVSAVGPMSDRMIVLASAARVTVKTAETGDSAERPSDDLQSVQPDQPVRFIVQATLTDSTAKVGRACPVSVDVTIPAQVRVVDAAASLAPTATKKLPDGSTSLRWDLGERHINELLPAIDLRTSVAKDVAAGHDLTAVATISTACDVSPAEDRTASRSLTVTGQGAYRVVIEAAAPAVAVGDDVSFLLKETNAWTSPVRSSDLIMKVPASGDVANTAVTGPVVLEKVQPPAGATVRYTAVPGDGIDLDVNDKTNQPGGETAWCLADEFGQERCPEKMAAVTGIRVSSSTPLAAKGTRVTTVVLDAPQSKDAEELGAVFGAKADGLALPVRSNDLTVRMLAGSVSGRVWRDLDRDGVRDDSEPDLAGIPVKLTGSPENCATVDRRATTDAQGRYRFAELCPGTYEVDLDAPAGSKFTTENAVTDPQRDSNVNAAGTSAPLAVRRMFVAAPTGQQLNDVSDLPAVDAGLITEAATPTPTPATSGGAPVPTTAPGGSATPSTGSSVDPVGASSTAVAAPTSGTTPGSGPSGATPSAGSLSAGATPGASATGDPGVSTMEAPASPSVTDGSSTGTDGTGSTTDGTDPSSSSAATSGDDLPHTGTPDWLWPSVFTGIAAVLIGSVLLVITLRRRRFE</sequence>
<dbReference type="Gene3D" id="2.60.40.10">
    <property type="entry name" value="Immunoglobulins"/>
    <property type="match status" value="1"/>
</dbReference>
<evidence type="ECO:0000256" key="1">
    <source>
        <dbReference type="ARBA" id="ARBA00004613"/>
    </source>
</evidence>
<accession>A0ABV8LRZ3</accession>
<proteinExistence type="predicted"/>
<dbReference type="EMBL" id="JBHSAY010000014">
    <property type="protein sequence ID" value="MFC4133817.1"/>
    <property type="molecule type" value="Genomic_DNA"/>
</dbReference>
<evidence type="ECO:0000313" key="8">
    <source>
        <dbReference type="Proteomes" id="UP001595816"/>
    </source>
</evidence>
<evidence type="ECO:0000313" key="7">
    <source>
        <dbReference type="EMBL" id="MFC4133817.1"/>
    </source>
</evidence>
<evidence type="ECO:0000256" key="2">
    <source>
        <dbReference type="ARBA" id="ARBA00022525"/>
    </source>
</evidence>
<feature type="region of interest" description="Disordered" evidence="4">
    <location>
        <begin position="1049"/>
        <end position="1172"/>
    </location>
</feature>
<comment type="caution">
    <text evidence="7">The sequence shown here is derived from an EMBL/GenBank/DDBJ whole genome shotgun (WGS) entry which is preliminary data.</text>
</comment>
<dbReference type="InterPro" id="IPR051417">
    <property type="entry name" value="SDr/BOS_complex"/>
</dbReference>
<dbReference type="Proteomes" id="UP001595816">
    <property type="component" value="Unassembled WGS sequence"/>
</dbReference>
<feature type="region of interest" description="Disordered" evidence="4">
    <location>
        <begin position="602"/>
        <end position="621"/>
    </location>
</feature>
<feature type="compositionally biased region" description="Low complexity" evidence="4">
    <location>
        <begin position="1091"/>
        <end position="1128"/>
    </location>
</feature>
<keyword evidence="5" id="KW-1133">Transmembrane helix</keyword>
<feature type="compositionally biased region" description="Low complexity" evidence="4">
    <location>
        <begin position="1049"/>
        <end position="1080"/>
    </location>
</feature>
<evidence type="ECO:0000256" key="4">
    <source>
        <dbReference type="SAM" id="MobiDB-lite"/>
    </source>
</evidence>
<dbReference type="SUPFAM" id="SSF117074">
    <property type="entry name" value="Hypothetical protein PA1324"/>
    <property type="match status" value="1"/>
</dbReference>
<comment type="subcellular location">
    <subcellularLocation>
        <location evidence="1">Secreted</location>
    </subcellularLocation>
</comment>
<keyword evidence="8" id="KW-1185">Reference proteome</keyword>
<dbReference type="InterPro" id="IPR013783">
    <property type="entry name" value="Ig-like_fold"/>
</dbReference>
<keyword evidence="2" id="KW-0964">Secreted</keyword>
<organism evidence="7 8">
    <name type="scientific">Hamadaea flava</name>
    <dbReference type="NCBI Taxonomy" id="1742688"/>
    <lineage>
        <taxon>Bacteria</taxon>
        <taxon>Bacillati</taxon>
        <taxon>Actinomycetota</taxon>
        <taxon>Actinomycetes</taxon>
        <taxon>Micromonosporales</taxon>
        <taxon>Micromonosporaceae</taxon>
        <taxon>Hamadaea</taxon>
    </lineage>
</organism>